<sequence>MKLLIIFPSEIRSGAEEYALTIGKAGINQGWEVNAAFPQTEKTISLIKDFQEIGVTYHPLDIAPVDGKRLKLFREHIPHCYRTFSLLEKVKPDVVHLTVPWPFWCFDTLVTCAVLNIPTVVVFQLFPGYYHYSKLRLKAYQWAYNRKQKWIAISNNNRHFISESFKIPQEELSVIYNGAKPSSEFLNYSPEDTVNLRHQVRQEIGICPNDIILLTVGRLHSQKGYQDLVEVISPIIQEFSHAKFVWVGEGDKRKYLVKQINKQNLNNHVILLGYRTDVPRLMKAADLFVFPTYFEGGQSFVVSEAMAYNLPIITSDASGIPEIIDNKVHGLLFSKGDKEQLKQAIFWALKKPQAMQEMSKNAAMRLQDFSEEKMTEETLKIIENIT</sequence>
<accession>G5J020</accession>
<dbReference type="CDD" id="cd03801">
    <property type="entry name" value="GT4_PimA-like"/>
    <property type="match status" value="1"/>
</dbReference>
<name>G5J020_CROWT</name>
<feature type="domain" description="Glycosyltransferase subfamily 4-like N-terminal" evidence="2">
    <location>
        <begin position="13"/>
        <end position="179"/>
    </location>
</feature>
<comment type="caution">
    <text evidence="3">The sequence shown here is derived from an EMBL/GenBank/DDBJ whole genome shotgun (WGS) entry which is preliminary data.</text>
</comment>
<protein>
    <recommendedName>
        <fullName evidence="5">Glycosyl transferase, group 1</fullName>
    </recommendedName>
</protein>
<dbReference type="EMBL" id="AESD01000138">
    <property type="protein sequence ID" value="EHJ14468.1"/>
    <property type="molecule type" value="Genomic_DNA"/>
</dbReference>
<evidence type="ECO:0008006" key="5">
    <source>
        <dbReference type="Google" id="ProtNLM"/>
    </source>
</evidence>
<dbReference type="Pfam" id="PF13439">
    <property type="entry name" value="Glyco_transf_4"/>
    <property type="match status" value="1"/>
</dbReference>
<dbReference type="Gene3D" id="3.40.50.2000">
    <property type="entry name" value="Glycogen Phosphorylase B"/>
    <property type="match status" value="2"/>
</dbReference>
<evidence type="ECO:0000313" key="4">
    <source>
        <dbReference type="Proteomes" id="UP000003477"/>
    </source>
</evidence>
<dbReference type="InterPro" id="IPR001296">
    <property type="entry name" value="Glyco_trans_1"/>
</dbReference>
<dbReference type="Proteomes" id="UP000003477">
    <property type="component" value="Unassembled WGS sequence"/>
</dbReference>
<dbReference type="RefSeq" id="WP_007309408.1">
    <property type="nucleotide sequence ID" value="NZ_AESD01000138.1"/>
</dbReference>
<dbReference type="GeneID" id="88764738"/>
<dbReference type="InterPro" id="IPR028098">
    <property type="entry name" value="Glyco_trans_4-like_N"/>
</dbReference>
<gene>
    <name evidence="3" type="ORF">CWATWH0003_0857</name>
</gene>
<dbReference type="PANTHER" id="PTHR12526:SF638">
    <property type="entry name" value="SPORE COAT PROTEIN SA"/>
    <property type="match status" value="1"/>
</dbReference>
<dbReference type="SUPFAM" id="SSF53756">
    <property type="entry name" value="UDP-Glycosyltransferase/glycogen phosphorylase"/>
    <property type="match status" value="1"/>
</dbReference>
<dbReference type="AlphaFoldDB" id="G5J020"/>
<evidence type="ECO:0000313" key="3">
    <source>
        <dbReference type="EMBL" id="EHJ14468.1"/>
    </source>
</evidence>
<feature type="domain" description="Glycosyl transferase family 1" evidence="1">
    <location>
        <begin position="200"/>
        <end position="363"/>
    </location>
</feature>
<proteinExistence type="predicted"/>
<dbReference type="PANTHER" id="PTHR12526">
    <property type="entry name" value="GLYCOSYLTRANSFERASE"/>
    <property type="match status" value="1"/>
</dbReference>
<organism evidence="3 4">
    <name type="scientific">Crocosphaera watsonii WH 0003</name>
    <dbReference type="NCBI Taxonomy" id="423471"/>
    <lineage>
        <taxon>Bacteria</taxon>
        <taxon>Bacillati</taxon>
        <taxon>Cyanobacteriota</taxon>
        <taxon>Cyanophyceae</taxon>
        <taxon>Oscillatoriophycideae</taxon>
        <taxon>Chroococcales</taxon>
        <taxon>Aphanothecaceae</taxon>
        <taxon>Crocosphaera</taxon>
    </lineage>
</organism>
<dbReference type="Pfam" id="PF00534">
    <property type="entry name" value="Glycos_transf_1"/>
    <property type="match status" value="1"/>
</dbReference>
<evidence type="ECO:0000259" key="1">
    <source>
        <dbReference type="Pfam" id="PF00534"/>
    </source>
</evidence>
<dbReference type="GO" id="GO:0016757">
    <property type="term" value="F:glycosyltransferase activity"/>
    <property type="evidence" value="ECO:0007669"/>
    <property type="project" value="InterPro"/>
</dbReference>
<reference evidence="3 4" key="1">
    <citation type="journal article" date="2011" name="Front. Microbiol.">
        <title>Two Strains of Crocosphaera watsonii with Highly Conserved Genomes are Distinguished by Strain-Specific Features.</title>
        <authorList>
            <person name="Bench S.R."/>
            <person name="Ilikchyan I.N."/>
            <person name="Tripp H.J."/>
            <person name="Zehr J.P."/>
        </authorList>
    </citation>
    <scope>NUCLEOTIDE SEQUENCE [LARGE SCALE GENOMIC DNA]</scope>
    <source>
        <strain evidence="3 4">WH 0003</strain>
    </source>
</reference>
<dbReference type="PATRIC" id="fig|423471.3.peg.791"/>
<evidence type="ECO:0000259" key="2">
    <source>
        <dbReference type="Pfam" id="PF13439"/>
    </source>
</evidence>